<name>A0AA36MCC6_CYLNA</name>
<reference evidence="3" key="1">
    <citation type="submission" date="2023-07" db="EMBL/GenBank/DDBJ databases">
        <authorList>
            <consortium name="CYATHOMIX"/>
        </authorList>
    </citation>
    <scope>NUCLEOTIDE SEQUENCE</scope>
    <source>
        <strain evidence="3">N/A</strain>
    </source>
</reference>
<dbReference type="AlphaFoldDB" id="A0AA36MCC6"/>
<dbReference type="Pfam" id="PF18885">
    <property type="entry name" value="DUF5648"/>
    <property type="match status" value="1"/>
</dbReference>
<dbReference type="EMBL" id="CATQJL010000316">
    <property type="protein sequence ID" value="CAJ0606966.1"/>
    <property type="molecule type" value="Genomic_DNA"/>
</dbReference>
<gene>
    <name evidence="3" type="ORF">CYNAS_LOCUS18949</name>
</gene>
<dbReference type="InterPro" id="IPR043708">
    <property type="entry name" value="DUF5648"/>
</dbReference>
<organism evidence="3 4">
    <name type="scientific">Cylicocyclus nassatus</name>
    <name type="common">Nematode worm</name>
    <dbReference type="NCBI Taxonomy" id="53992"/>
    <lineage>
        <taxon>Eukaryota</taxon>
        <taxon>Metazoa</taxon>
        <taxon>Ecdysozoa</taxon>
        <taxon>Nematoda</taxon>
        <taxon>Chromadorea</taxon>
        <taxon>Rhabditida</taxon>
        <taxon>Rhabditina</taxon>
        <taxon>Rhabditomorpha</taxon>
        <taxon>Strongyloidea</taxon>
        <taxon>Strongylidae</taxon>
        <taxon>Cylicocyclus</taxon>
    </lineage>
</organism>
<feature type="region of interest" description="Disordered" evidence="1">
    <location>
        <begin position="80"/>
        <end position="100"/>
    </location>
</feature>
<keyword evidence="4" id="KW-1185">Reference proteome</keyword>
<sequence length="287" mass="33023">MDRVLRMPGGSCLVCCVWKSFHRLMYRYKDFPDESMKFLLFALSSLAVTVACPPCCNHSGCANKLPCPCLPSNDCHHRPKSTSTKRPAPPPCPPKPSCGSNCGKRCNERSCKICKPHKHDKYEGKDWFLPYTSHLQRFYSRKYQTHHYHTQPGPISRFLSDTFYGEGPPGRMITVDLYNQQKHELRRHCPFLVPLYTAINKKTKSQRMTTYVSELNVIMKSGQGWYKLEQVGYCVKGYKCGATKPLMEIRVKNKLSDVLYTSDMEEVGVVSKWKGWVLDTSPICYLW</sequence>
<feature type="compositionally biased region" description="Pro residues" evidence="1">
    <location>
        <begin position="87"/>
        <end position="96"/>
    </location>
</feature>
<accession>A0AA36MCC6</accession>
<evidence type="ECO:0000313" key="3">
    <source>
        <dbReference type="EMBL" id="CAJ0606966.1"/>
    </source>
</evidence>
<feature type="domain" description="DUF5648" evidence="2">
    <location>
        <begin position="135"/>
        <end position="277"/>
    </location>
</feature>
<dbReference type="Proteomes" id="UP001176961">
    <property type="component" value="Unassembled WGS sequence"/>
</dbReference>
<evidence type="ECO:0000259" key="2">
    <source>
        <dbReference type="Pfam" id="PF18885"/>
    </source>
</evidence>
<comment type="caution">
    <text evidence="3">The sequence shown here is derived from an EMBL/GenBank/DDBJ whole genome shotgun (WGS) entry which is preliminary data.</text>
</comment>
<evidence type="ECO:0000256" key="1">
    <source>
        <dbReference type="SAM" id="MobiDB-lite"/>
    </source>
</evidence>
<proteinExistence type="predicted"/>
<protein>
    <recommendedName>
        <fullName evidence="2">DUF5648 domain-containing protein</fullName>
    </recommendedName>
</protein>
<evidence type="ECO:0000313" key="4">
    <source>
        <dbReference type="Proteomes" id="UP001176961"/>
    </source>
</evidence>